<dbReference type="AlphaFoldDB" id="A0AAP4BUA4"/>
<gene>
    <name evidence="2" type="ORF">QPX54_08655</name>
</gene>
<feature type="compositionally biased region" description="Polar residues" evidence="1">
    <location>
        <begin position="138"/>
        <end position="155"/>
    </location>
</feature>
<sequence>MTDKRQRFSTSEIVESLKETGSRVRSVASEFSENAAENYRARGTAETVKNAARQTVRDFRGIESFEDAKDTGEKLWKRGKHLGREFSSGLSDAVGKTRNSEAARKGSKGATGEHAGTTNDGRPRIIEGEVIDVDGQKVNGQSSSDKSFPRKTQNP</sequence>
<evidence type="ECO:0000256" key="1">
    <source>
        <dbReference type="SAM" id="MobiDB-lite"/>
    </source>
</evidence>
<evidence type="ECO:0000313" key="3">
    <source>
        <dbReference type="Proteomes" id="UP001226160"/>
    </source>
</evidence>
<dbReference type="Proteomes" id="UP001226160">
    <property type="component" value="Unassembled WGS sequence"/>
</dbReference>
<name>A0AAP4BUA4_9CORY</name>
<dbReference type="RefSeq" id="WP_049149249.1">
    <property type="nucleotide sequence ID" value="NZ_CABIYR010000006.1"/>
</dbReference>
<accession>A0AAP4BUA4</accession>
<dbReference type="EMBL" id="JASNVP010000007">
    <property type="protein sequence ID" value="MDK4326570.1"/>
    <property type="molecule type" value="Genomic_DNA"/>
</dbReference>
<reference evidence="2" key="1">
    <citation type="submission" date="2023-05" db="EMBL/GenBank/DDBJ databases">
        <title>Metabolic capabilities are highly conserved among human nasal-associated Corynebacterium species in pangenomic analyses.</title>
        <authorList>
            <person name="Tran T.H."/>
            <person name="Roberts A.Q."/>
            <person name="Escapa I.F."/>
            <person name="Gao W."/>
            <person name="Conlan S."/>
            <person name="Kong H."/>
            <person name="Segre J.A."/>
            <person name="Kelly M.S."/>
            <person name="Lemon K.P."/>
        </authorList>
    </citation>
    <scope>NUCLEOTIDE SEQUENCE</scope>
    <source>
        <strain evidence="2">KPL2654</strain>
    </source>
</reference>
<organism evidence="2 3">
    <name type="scientific">Corynebacterium propinquum</name>
    <dbReference type="NCBI Taxonomy" id="43769"/>
    <lineage>
        <taxon>Bacteria</taxon>
        <taxon>Bacillati</taxon>
        <taxon>Actinomycetota</taxon>
        <taxon>Actinomycetes</taxon>
        <taxon>Mycobacteriales</taxon>
        <taxon>Corynebacteriaceae</taxon>
        <taxon>Corynebacterium</taxon>
    </lineage>
</organism>
<comment type="caution">
    <text evidence="2">The sequence shown here is derived from an EMBL/GenBank/DDBJ whole genome shotgun (WGS) entry which is preliminary data.</text>
</comment>
<protein>
    <submittedName>
        <fullName evidence="2">Uncharacterized protein</fullName>
    </submittedName>
</protein>
<proteinExistence type="predicted"/>
<feature type="region of interest" description="Disordered" evidence="1">
    <location>
        <begin position="86"/>
        <end position="155"/>
    </location>
</feature>
<evidence type="ECO:0000313" key="2">
    <source>
        <dbReference type="EMBL" id="MDK4326570.1"/>
    </source>
</evidence>